<feature type="chain" id="PRO_5002827661" description="Undecaprenyl-diphosphatase" evidence="18">
    <location>
        <begin position="30"/>
        <end position="324"/>
    </location>
</feature>
<evidence type="ECO:0000256" key="11">
    <source>
        <dbReference type="ARBA" id="ARBA00023136"/>
    </source>
</evidence>
<comment type="function">
    <text evidence="17">Catalyzes the dephosphorylation of undecaprenyl diphosphate (UPP). Confers resistance to bacitracin.</text>
</comment>
<keyword evidence="12 17" id="KW-0046">Antibiotic resistance</keyword>
<evidence type="ECO:0000256" key="8">
    <source>
        <dbReference type="ARBA" id="ARBA00022960"/>
    </source>
</evidence>
<evidence type="ECO:0000256" key="13">
    <source>
        <dbReference type="ARBA" id="ARBA00023316"/>
    </source>
</evidence>
<accession>B4VX63</accession>
<dbReference type="Proteomes" id="UP000003835">
    <property type="component" value="Unassembled WGS sequence"/>
</dbReference>
<feature type="signal peptide" evidence="18">
    <location>
        <begin position="1"/>
        <end position="29"/>
    </location>
</feature>
<feature type="transmembrane region" description="Helical" evidence="17">
    <location>
        <begin position="166"/>
        <end position="182"/>
    </location>
</feature>
<keyword evidence="9 17" id="KW-0573">Peptidoglycan synthesis</keyword>
<keyword evidence="18" id="KW-0732">Signal</keyword>
<evidence type="ECO:0000256" key="1">
    <source>
        <dbReference type="ARBA" id="ARBA00004651"/>
    </source>
</evidence>
<feature type="transmembrane region" description="Helical" evidence="17">
    <location>
        <begin position="238"/>
        <end position="255"/>
    </location>
</feature>
<dbReference type="GO" id="GO:0050380">
    <property type="term" value="F:undecaprenyl-diphosphatase activity"/>
    <property type="evidence" value="ECO:0007669"/>
    <property type="project" value="UniProtKB-UniRule"/>
</dbReference>
<keyword evidence="13 17" id="KW-0961">Cell wall biogenesis/degradation</keyword>
<comment type="catalytic activity">
    <reaction evidence="16 17">
        <text>di-trans,octa-cis-undecaprenyl diphosphate + H2O = di-trans,octa-cis-undecaprenyl phosphate + phosphate + H(+)</text>
        <dbReference type="Rhea" id="RHEA:28094"/>
        <dbReference type="ChEBI" id="CHEBI:15377"/>
        <dbReference type="ChEBI" id="CHEBI:15378"/>
        <dbReference type="ChEBI" id="CHEBI:43474"/>
        <dbReference type="ChEBI" id="CHEBI:58405"/>
        <dbReference type="ChEBI" id="CHEBI:60392"/>
        <dbReference type="EC" id="3.6.1.27"/>
    </reaction>
</comment>
<dbReference type="GO" id="GO:0016301">
    <property type="term" value="F:kinase activity"/>
    <property type="evidence" value="ECO:0007669"/>
    <property type="project" value="UniProtKB-KW"/>
</dbReference>
<evidence type="ECO:0000256" key="18">
    <source>
        <dbReference type="SAM" id="SignalP"/>
    </source>
</evidence>
<evidence type="ECO:0000313" key="19">
    <source>
        <dbReference type="EMBL" id="EDX73474.1"/>
    </source>
</evidence>
<comment type="similarity">
    <text evidence="2 17">Belongs to the UppP family.</text>
</comment>
<dbReference type="GO" id="GO:0046677">
    <property type="term" value="P:response to antibiotic"/>
    <property type="evidence" value="ECO:0007669"/>
    <property type="project" value="UniProtKB-UniRule"/>
</dbReference>
<name>B4VX63_9CYAN</name>
<keyword evidence="7 17" id="KW-0378">Hydrolase</keyword>
<dbReference type="NCBIfam" id="NF001394">
    <property type="entry name" value="PRK00281.2-5"/>
    <property type="match status" value="1"/>
</dbReference>
<dbReference type="PANTHER" id="PTHR30622">
    <property type="entry name" value="UNDECAPRENYL-DIPHOSPHATASE"/>
    <property type="match status" value="1"/>
</dbReference>
<protein>
    <recommendedName>
        <fullName evidence="4 17">Undecaprenyl-diphosphatase</fullName>
        <ecNumber evidence="3 17">3.6.1.27</ecNumber>
    </recommendedName>
    <alternativeName>
        <fullName evidence="15 17">Bacitracin resistance protein</fullName>
    </alternativeName>
    <alternativeName>
        <fullName evidence="14 17">Undecaprenyl pyrophosphate phosphatase</fullName>
    </alternativeName>
</protein>
<comment type="miscellaneous">
    <text evidence="17">Bacitracin is thought to be involved in the inhibition of peptidoglycan synthesis by sequestering undecaprenyl diphosphate, thereby reducing the pool of lipid carrier available.</text>
</comment>
<evidence type="ECO:0000256" key="9">
    <source>
        <dbReference type="ARBA" id="ARBA00022984"/>
    </source>
</evidence>
<dbReference type="HAMAP" id="MF_01006">
    <property type="entry name" value="Undec_diphosphatase"/>
    <property type="match status" value="1"/>
</dbReference>
<keyword evidence="6 17" id="KW-0812">Transmembrane</keyword>
<evidence type="ECO:0000256" key="7">
    <source>
        <dbReference type="ARBA" id="ARBA00022801"/>
    </source>
</evidence>
<dbReference type="GO" id="GO:0071555">
    <property type="term" value="P:cell wall organization"/>
    <property type="evidence" value="ECO:0007669"/>
    <property type="project" value="UniProtKB-KW"/>
</dbReference>
<evidence type="ECO:0000256" key="4">
    <source>
        <dbReference type="ARBA" id="ARBA00021581"/>
    </source>
</evidence>
<dbReference type="HOGENOM" id="CLU_060296_1_0_3"/>
<evidence type="ECO:0000256" key="6">
    <source>
        <dbReference type="ARBA" id="ARBA00022692"/>
    </source>
</evidence>
<sequence>MIKLQWRWSKFLRISLLSALLTIPLKSFGTTIPTDVAVPTTQSTSQMNIVQALVLGMVQGLTEFIPISSTAHLKVVPVVLGWGDPGVAFTAIIQLGSIAAVLWYFWSDLWQISTGTIQAIQRKDYQANDFRMAVGIGLGTLPIVFCGLLIKIFIPDFDNSPLRSTVAIACASIFMGLLLGVAEKIGTRERNFDKLGMQDGILMGFAQALALVPGVSRSGSTITAGLFMRLERGTAARFSFLLGIPAITLAGLVELKDLLESGVGEGGFMPLTVGVISSAVFSYAAIAWLIRYLQTSNTWIFVWYRVAFGVAILAAIIAGIMPDS</sequence>
<evidence type="ECO:0000256" key="14">
    <source>
        <dbReference type="ARBA" id="ARBA00032707"/>
    </source>
</evidence>
<feature type="transmembrane region" description="Helical" evidence="17">
    <location>
        <begin position="302"/>
        <end position="321"/>
    </location>
</feature>
<dbReference type="AlphaFoldDB" id="B4VX63"/>
<keyword evidence="10 17" id="KW-1133">Transmembrane helix</keyword>
<evidence type="ECO:0000313" key="20">
    <source>
        <dbReference type="Proteomes" id="UP000003835"/>
    </source>
</evidence>
<keyword evidence="20" id="KW-1185">Reference proteome</keyword>
<dbReference type="InterPro" id="IPR003824">
    <property type="entry name" value="UppP"/>
</dbReference>
<proteinExistence type="inferred from homology"/>
<keyword evidence="19" id="KW-0418">Kinase</keyword>
<dbReference type="EMBL" id="DS989857">
    <property type="protein sequence ID" value="EDX73474.1"/>
    <property type="molecule type" value="Genomic_DNA"/>
</dbReference>
<keyword evidence="8 17" id="KW-0133">Cell shape</keyword>
<keyword evidence="19" id="KW-0808">Transferase</keyword>
<feature type="transmembrane region" description="Helical" evidence="17">
    <location>
        <begin position="132"/>
        <end position="154"/>
    </location>
</feature>
<dbReference type="eggNOG" id="COG1968">
    <property type="taxonomic scope" value="Bacteria"/>
</dbReference>
<dbReference type="GO" id="GO:0009252">
    <property type="term" value="P:peptidoglycan biosynthetic process"/>
    <property type="evidence" value="ECO:0007669"/>
    <property type="project" value="UniProtKB-KW"/>
</dbReference>
<comment type="subcellular location">
    <subcellularLocation>
        <location evidence="1 17">Cell membrane</location>
        <topology evidence="1 17">Multi-pass membrane protein</topology>
    </subcellularLocation>
</comment>
<dbReference type="STRING" id="118168.MC7420_3648"/>
<evidence type="ECO:0000256" key="2">
    <source>
        <dbReference type="ARBA" id="ARBA00010621"/>
    </source>
</evidence>
<dbReference type="GO" id="GO:0008360">
    <property type="term" value="P:regulation of cell shape"/>
    <property type="evidence" value="ECO:0007669"/>
    <property type="project" value="UniProtKB-KW"/>
</dbReference>
<reference evidence="19 20" key="1">
    <citation type="submission" date="2008-07" db="EMBL/GenBank/DDBJ databases">
        <authorList>
            <person name="Tandeau de Marsac N."/>
            <person name="Ferriera S."/>
            <person name="Johnson J."/>
            <person name="Kravitz S."/>
            <person name="Beeson K."/>
            <person name="Sutton G."/>
            <person name="Rogers Y.-H."/>
            <person name="Friedman R."/>
            <person name="Frazier M."/>
            <person name="Venter J.C."/>
        </authorList>
    </citation>
    <scope>NUCLEOTIDE SEQUENCE [LARGE SCALE GENOMIC DNA]</scope>
    <source>
        <strain evidence="19 20">PCC 7420</strain>
    </source>
</reference>
<evidence type="ECO:0000256" key="16">
    <source>
        <dbReference type="ARBA" id="ARBA00047594"/>
    </source>
</evidence>
<keyword evidence="11 17" id="KW-0472">Membrane</keyword>
<dbReference type="PANTHER" id="PTHR30622:SF4">
    <property type="entry name" value="UNDECAPRENYL-DIPHOSPHATASE"/>
    <property type="match status" value="1"/>
</dbReference>
<dbReference type="EC" id="3.6.1.27" evidence="3 17"/>
<evidence type="ECO:0000256" key="10">
    <source>
        <dbReference type="ARBA" id="ARBA00022989"/>
    </source>
</evidence>
<evidence type="ECO:0000256" key="15">
    <source>
        <dbReference type="ARBA" id="ARBA00032932"/>
    </source>
</evidence>
<feature type="transmembrane region" description="Helical" evidence="17">
    <location>
        <begin position="87"/>
        <end position="106"/>
    </location>
</feature>
<evidence type="ECO:0000256" key="5">
    <source>
        <dbReference type="ARBA" id="ARBA00022475"/>
    </source>
</evidence>
<dbReference type="RefSeq" id="WP_006103169.1">
    <property type="nucleotide sequence ID" value="NZ_DS989857.1"/>
</dbReference>
<organism evidence="19 20">
    <name type="scientific">Coleofasciculus chthonoplastes PCC 7420</name>
    <dbReference type="NCBI Taxonomy" id="118168"/>
    <lineage>
        <taxon>Bacteria</taxon>
        <taxon>Bacillati</taxon>
        <taxon>Cyanobacteriota</taxon>
        <taxon>Cyanophyceae</taxon>
        <taxon>Coleofasciculales</taxon>
        <taxon>Coleofasciculaceae</taxon>
        <taxon>Coleofasciculus</taxon>
    </lineage>
</organism>
<dbReference type="OrthoDB" id="9808289at2"/>
<keyword evidence="5 17" id="KW-1003">Cell membrane</keyword>
<evidence type="ECO:0000256" key="3">
    <source>
        <dbReference type="ARBA" id="ARBA00012374"/>
    </source>
</evidence>
<dbReference type="GO" id="GO:0005886">
    <property type="term" value="C:plasma membrane"/>
    <property type="evidence" value="ECO:0007669"/>
    <property type="project" value="UniProtKB-SubCell"/>
</dbReference>
<gene>
    <name evidence="17" type="primary">uppP</name>
    <name evidence="19" type="ORF">MC7420_3648</name>
</gene>
<feature type="transmembrane region" description="Helical" evidence="17">
    <location>
        <begin position="267"/>
        <end position="290"/>
    </location>
</feature>
<dbReference type="NCBIfam" id="TIGR00753">
    <property type="entry name" value="undec_PP_bacA"/>
    <property type="match status" value="1"/>
</dbReference>
<evidence type="ECO:0000256" key="12">
    <source>
        <dbReference type="ARBA" id="ARBA00023251"/>
    </source>
</evidence>
<dbReference type="Pfam" id="PF02673">
    <property type="entry name" value="BacA"/>
    <property type="match status" value="1"/>
</dbReference>
<evidence type="ECO:0000256" key="17">
    <source>
        <dbReference type="HAMAP-Rule" id="MF_01006"/>
    </source>
</evidence>